<proteinExistence type="inferred from homology"/>
<evidence type="ECO:0000256" key="11">
    <source>
        <dbReference type="SAM" id="Phobius"/>
    </source>
</evidence>
<dbReference type="PANTHER" id="PTHR31981">
    <property type="entry name" value="GLYCOSYLATED LYSOSOMAL MEMBRANE PROTEIN"/>
    <property type="match status" value="1"/>
</dbReference>
<evidence type="ECO:0000313" key="12">
    <source>
        <dbReference type="Ensembl" id="ENSOTSP00005099655.2"/>
    </source>
</evidence>
<evidence type="ECO:0000256" key="6">
    <source>
        <dbReference type="ARBA" id="ARBA00023180"/>
    </source>
</evidence>
<keyword evidence="7" id="KW-0458">Lysosome</keyword>
<feature type="transmembrane region" description="Helical" evidence="11">
    <location>
        <begin position="386"/>
        <end position="411"/>
    </location>
</feature>
<reference evidence="12" key="1">
    <citation type="submission" date="2025-08" db="UniProtKB">
        <authorList>
            <consortium name="Ensembl"/>
        </authorList>
    </citation>
    <scope>IDENTIFICATION</scope>
</reference>
<dbReference type="Pfam" id="PF15065">
    <property type="entry name" value="NCU-G1"/>
    <property type="match status" value="1"/>
</dbReference>
<evidence type="ECO:0000256" key="4">
    <source>
        <dbReference type="ARBA" id="ARBA00022989"/>
    </source>
</evidence>
<protein>
    <recommendedName>
        <fullName evidence="14">Lysosomal protein NCU-G1</fullName>
    </recommendedName>
</protein>
<reference evidence="12" key="2">
    <citation type="submission" date="2025-09" db="UniProtKB">
        <authorList>
            <consortium name="Ensembl"/>
        </authorList>
    </citation>
    <scope>IDENTIFICATION</scope>
</reference>
<evidence type="ECO:0000256" key="8">
    <source>
        <dbReference type="ARBA" id="ARBA00024176"/>
    </source>
</evidence>
<evidence type="ECO:0000256" key="9">
    <source>
        <dbReference type="ARBA" id="ARBA00024189"/>
    </source>
</evidence>
<keyword evidence="4 11" id="KW-1133">Transmembrane helix</keyword>
<dbReference type="Proteomes" id="UP000694402">
    <property type="component" value="Unassembled WGS sequence"/>
</dbReference>
<keyword evidence="2 11" id="KW-0812">Transmembrane</keyword>
<comment type="subunit">
    <text evidence="10">Interacts (via lumenal domain) with lysosomal protein MFSD1; the interaction starts while both proteins are still in the endoplasmic reticulum and is required for stabilization of MFSD1 in lysosomes but has no direct effect on its targeting to lysosomes or transporter activity.</text>
</comment>
<dbReference type="PANTHER" id="PTHR31981:SF1">
    <property type="entry name" value="GLYCOSYLATED LYSOSOMAL MEMBRANE PROTEIN"/>
    <property type="match status" value="1"/>
</dbReference>
<dbReference type="GeneTree" id="ENSGT00390000005131"/>
<keyword evidence="13" id="KW-1185">Reference proteome</keyword>
<dbReference type="AlphaFoldDB" id="A0A8C8JT38"/>
<dbReference type="InterPro" id="IPR029382">
    <property type="entry name" value="NCU-G1"/>
</dbReference>
<dbReference type="GO" id="GO:0005765">
    <property type="term" value="C:lysosomal membrane"/>
    <property type="evidence" value="ECO:0007669"/>
    <property type="project" value="UniProtKB-SubCell"/>
</dbReference>
<keyword evidence="5 11" id="KW-0472">Membrane</keyword>
<comment type="function">
    <text evidence="8">Required to protect lysosomal transporter MFSD1 from lysosomal proteolysis and for MFSD1 lysosomal localization.</text>
</comment>
<comment type="subcellular location">
    <subcellularLocation>
        <location evidence="9">Lysosome membrane</location>
        <topology evidence="9">Single-pass type I membrane protein</topology>
        <orientation evidence="9">Lumenal side</orientation>
    </subcellularLocation>
</comment>
<evidence type="ECO:0000256" key="7">
    <source>
        <dbReference type="ARBA" id="ARBA00023228"/>
    </source>
</evidence>
<evidence type="ECO:0000256" key="5">
    <source>
        <dbReference type="ARBA" id="ARBA00023136"/>
    </source>
</evidence>
<evidence type="ECO:0000256" key="3">
    <source>
        <dbReference type="ARBA" id="ARBA00022729"/>
    </source>
</evidence>
<organism evidence="12 13">
    <name type="scientific">Oncorhynchus tshawytscha</name>
    <name type="common">Chinook salmon</name>
    <name type="synonym">Salmo tshawytscha</name>
    <dbReference type="NCBI Taxonomy" id="74940"/>
    <lineage>
        <taxon>Eukaryota</taxon>
        <taxon>Metazoa</taxon>
        <taxon>Chordata</taxon>
        <taxon>Craniata</taxon>
        <taxon>Vertebrata</taxon>
        <taxon>Euteleostomi</taxon>
        <taxon>Actinopterygii</taxon>
        <taxon>Neopterygii</taxon>
        <taxon>Teleostei</taxon>
        <taxon>Protacanthopterygii</taxon>
        <taxon>Salmoniformes</taxon>
        <taxon>Salmonidae</taxon>
        <taxon>Salmoninae</taxon>
        <taxon>Oncorhynchus</taxon>
    </lineage>
</organism>
<evidence type="ECO:0000256" key="1">
    <source>
        <dbReference type="ARBA" id="ARBA00010599"/>
    </source>
</evidence>
<gene>
    <name evidence="12" type="primary">GLMP</name>
</gene>
<sequence length="434" mass="47722">MAVQRCSPSNLTELERICRDEWEKLPKCQACSVIPKKTRDCNRCQRCFNKVSLELNPGLNSLLTPLPPGVGLLHVRAVGKNNTLHYLLCSQGAPALLLVHTSSISSKVEVDWPAFLMQNTTGSLKVTPESSVLYSNALVFTRLWEYDDVNDTADPEHLPPSSFFQPYELQNFTWGDLNKTLDPTGHTALLCGRDASESFSNGSLCLKFSAFDVEGRDQGWPSLLHNANSSQLRVGLDGVAPRSNRSRFSIELQAVGDTQPMSRVDMLQSIDDEYTPSIFKVSQWVSSPVNSTSPVLGYAQWKPVAYRRPSPVFEDATPCRHSAPVPVAQLPPSGLVRAYFGGEHQTTGLNMTFSITGDPFYNTTNYLSWTVLVGLGSPPVDLFSPLVLVIMVVGLGTPMLIILLGGVCVCVRKNRPQTQGYEPIHAKPGYVSHL</sequence>
<name>A0A8C8JT38_ONCTS</name>
<accession>A0A8C8JT38</accession>
<dbReference type="Ensembl" id="ENSOTST00005107791.2">
    <property type="protein sequence ID" value="ENSOTSP00005099655.2"/>
    <property type="gene ID" value="ENSOTSG00005017932.2"/>
</dbReference>
<evidence type="ECO:0000256" key="2">
    <source>
        <dbReference type="ARBA" id="ARBA00022692"/>
    </source>
</evidence>
<keyword evidence="6" id="KW-0325">Glycoprotein</keyword>
<keyword evidence="3" id="KW-0732">Signal</keyword>
<evidence type="ECO:0008006" key="14">
    <source>
        <dbReference type="Google" id="ProtNLM"/>
    </source>
</evidence>
<evidence type="ECO:0000256" key="10">
    <source>
        <dbReference type="ARBA" id="ARBA00044960"/>
    </source>
</evidence>
<evidence type="ECO:0000313" key="13">
    <source>
        <dbReference type="Proteomes" id="UP000694402"/>
    </source>
</evidence>
<comment type="similarity">
    <text evidence="1">Belongs to the GLMP family.</text>
</comment>